<accession>A0AAF0Y693</accession>
<dbReference type="Proteomes" id="UP000827549">
    <property type="component" value="Chromosome 3"/>
</dbReference>
<feature type="chain" id="PRO_5042032533" evidence="1">
    <location>
        <begin position="17"/>
        <end position="201"/>
    </location>
</feature>
<evidence type="ECO:0000313" key="2">
    <source>
        <dbReference type="EMBL" id="WOO80117.1"/>
    </source>
</evidence>
<keyword evidence="3" id="KW-1185">Reference proteome</keyword>
<reference evidence="2" key="1">
    <citation type="submission" date="2023-10" db="EMBL/GenBank/DDBJ databases">
        <authorList>
            <person name="Noh H."/>
        </authorList>
    </citation>
    <scope>NUCLEOTIDE SEQUENCE</scope>
    <source>
        <strain evidence="2">DUCC4014</strain>
    </source>
</reference>
<dbReference type="EMBL" id="CP086716">
    <property type="protein sequence ID" value="WOO80117.1"/>
    <property type="molecule type" value="Genomic_DNA"/>
</dbReference>
<feature type="signal peptide" evidence="1">
    <location>
        <begin position="1"/>
        <end position="16"/>
    </location>
</feature>
<gene>
    <name evidence="2" type="ORF">LOC62_03G003629</name>
</gene>
<name>A0AAF0Y693_9TREE</name>
<evidence type="ECO:0000313" key="3">
    <source>
        <dbReference type="Proteomes" id="UP000827549"/>
    </source>
</evidence>
<sequence>MKPHILALAFLASSLAVPPPPTDAVAHVSPTDSELASSSVLTDAALSKCKRALFPRDAADDTDGEPAVCAYPSEFNFTWDRGCAWCRTCVWWCAKFEAGYAYTEKGQPTPPMKLAILAPLLLAVSALGAPATTPNDMTERDATHELTDRACLWPSKCAINWSVRFPINLGGCEKYCARYGRRFQLMSSAGCPWLQKRCCCK</sequence>
<protein>
    <submittedName>
        <fullName evidence="2">Uncharacterized protein</fullName>
    </submittedName>
</protein>
<dbReference type="RefSeq" id="XP_062626149.1">
    <property type="nucleotide sequence ID" value="XM_062770165.1"/>
</dbReference>
<organism evidence="2 3">
    <name type="scientific">Vanrija pseudolonga</name>
    <dbReference type="NCBI Taxonomy" id="143232"/>
    <lineage>
        <taxon>Eukaryota</taxon>
        <taxon>Fungi</taxon>
        <taxon>Dikarya</taxon>
        <taxon>Basidiomycota</taxon>
        <taxon>Agaricomycotina</taxon>
        <taxon>Tremellomycetes</taxon>
        <taxon>Trichosporonales</taxon>
        <taxon>Trichosporonaceae</taxon>
        <taxon>Vanrija</taxon>
    </lineage>
</organism>
<proteinExistence type="predicted"/>
<dbReference type="GeneID" id="87806871"/>
<keyword evidence="1" id="KW-0732">Signal</keyword>
<evidence type="ECO:0000256" key="1">
    <source>
        <dbReference type="SAM" id="SignalP"/>
    </source>
</evidence>
<dbReference type="AlphaFoldDB" id="A0AAF0Y693"/>